<reference evidence="2 3" key="1">
    <citation type="submission" date="2023-12" db="EMBL/GenBank/DDBJ databases">
        <title>Stenotrophomonas guangdongensis sp. nov., isolated from wilted pepper plants (Capsicum annuum).</title>
        <authorList>
            <person name="Qiu M."/>
            <person name="Li Y."/>
            <person name="Liu Q."/>
            <person name="Zhang X."/>
            <person name="Huang Y."/>
            <person name="Guo R."/>
            <person name="Hu M."/>
            <person name="Zhou J."/>
            <person name="Zhou X."/>
        </authorList>
    </citation>
    <scope>NUCLEOTIDE SEQUENCE [LARGE SCALE GENOMIC DNA]</scope>
    <source>
        <strain evidence="2 3">MH1</strain>
    </source>
</reference>
<protein>
    <recommendedName>
        <fullName evidence="4">Transmembrane protein</fullName>
    </recommendedName>
</protein>
<comment type="caution">
    <text evidence="2">The sequence shown here is derived from an EMBL/GenBank/DDBJ whole genome shotgun (WGS) entry which is preliminary data.</text>
</comment>
<evidence type="ECO:0000256" key="1">
    <source>
        <dbReference type="SAM" id="MobiDB-lite"/>
    </source>
</evidence>
<evidence type="ECO:0000313" key="2">
    <source>
        <dbReference type="EMBL" id="MEA5667465.1"/>
    </source>
</evidence>
<feature type="region of interest" description="Disordered" evidence="1">
    <location>
        <begin position="53"/>
        <end position="99"/>
    </location>
</feature>
<accession>A0ABU5V281</accession>
<organism evidence="2 3">
    <name type="scientific">Stenotrophomonas capsici</name>
    <dbReference type="NCBI Taxonomy" id="3110230"/>
    <lineage>
        <taxon>Bacteria</taxon>
        <taxon>Pseudomonadati</taxon>
        <taxon>Pseudomonadota</taxon>
        <taxon>Gammaproteobacteria</taxon>
        <taxon>Lysobacterales</taxon>
        <taxon>Lysobacteraceae</taxon>
        <taxon>Stenotrophomonas</taxon>
    </lineage>
</organism>
<evidence type="ECO:0008006" key="4">
    <source>
        <dbReference type="Google" id="ProtNLM"/>
    </source>
</evidence>
<sequence length="137" mass="14424">MAIQRFAAQLRQRQPWLMLALGLLIAWAMLGHAVAAPGALAPSASVDLVSALPGGGQPGDLPDMAAISESGAESLRSARPRPASTGSLPLRPLPAPPSRTFLNAATDTRLRQALESAHRYPRAPYLLINRGHAPPRA</sequence>
<keyword evidence="3" id="KW-1185">Reference proteome</keyword>
<proteinExistence type="predicted"/>
<gene>
    <name evidence="2" type="ORF">VA603_07985</name>
</gene>
<dbReference type="RefSeq" id="WP_132864714.1">
    <property type="nucleotide sequence ID" value="NZ_JAYFUH010000085.1"/>
</dbReference>
<dbReference type="EMBL" id="JAYFUH010000085">
    <property type="protein sequence ID" value="MEA5667465.1"/>
    <property type="molecule type" value="Genomic_DNA"/>
</dbReference>
<name>A0ABU5V281_9GAMM</name>
<evidence type="ECO:0000313" key="3">
    <source>
        <dbReference type="Proteomes" id="UP001301653"/>
    </source>
</evidence>
<dbReference type="Proteomes" id="UP001301653">
    <property type="component" value="Unassembled WGS sequence"/>
</dbReference>